<reference evidence="1 2" key="1">
    <citation type="journal article" date="1999" name="Science">
        <title>Genome sequence of the radioresistant bacterium Deinococcus radiodurans R1.</title>
        <authorList>
            <person name="White O."/>
            <person name="Eisen J.A."/>
            <person name="Heidelberg J.F."/>
            <person name="Hickey E.K."/>
            <person name="Peterson J.D."/>
            <person name="Dodson R.J."/>
            <person name="Haft D.H."/>
            <person name="Gwinn M.L."/>
            <person name="Nelson W.C."/>
            <person name="Richardson D.L."/>
            <person name="Moffat K.S."/>
            <person name="Qin H."/>
            <person name="Jiang L."/>
            <person name="Pamphile W."/>
            <person name="Crosby M."/>
            <person name="Shen M."/>
            <person name="Vamathevan J.J."/>
            <person name="Lam P."/>
            <person name="McDonald L."/>
            <person name="Utterback T."/>
            <person name="Zalewski C."/>
            <person name="Makarova K.S."/>
            <person name="Aravind L."/>
            <person name="Daly M.J."/>
            <person name="Minton K.W."/>
            <person name="Fleischmann R.D."/>
            <person name="Ketchum K.A."/>
            <person name="Nelson K.E."/>
            <person name="Salzberg S."/>
            <person name="Smith H.O."/>
            <person name="Venter J.C."/>
            <person name="Fraser C.M."/>
        </authorList>
    </citation>
    <scope>NUCLEOTIDE SEQUENCE [LARGE SCALE GENOMIC DNA]</scope>
    <source>
        <strain evidence="2">ATCC 13939 / DSM 20539 / JCM 16871 / LMG 4051 / NBRC 15346 / NCIMB 9279 / R1 / VKM B-1422</strain>
    </source>
</reference>
<organism evidence="1 2">
    <name type="scientific">Deinococcus radiodurans (strain ATCC 13939 / DSM 20539 / JCM 16871 / CCUG 27074 / LMG 4051 / NBRC 15346 / NCIMB 9279 / VKM B-1422 / R1)</name>
    <dbReference type="NCBI Taxonomy" id="243230"/>
    <lineage>
        <taxon>Bacteria</taxon>
        <taxon>Thermotogati</taxon>
        <taxon>Deinococcota</taxon>
        <taxon>Deinococci</taxon>
        <taxon>Deinococcales</taxon>
        <taxon>Deinococcaceae</taxon>
        <taxon>Deinococcus</taxon>
    </lineage>
</organism>
<dbReference type="PaxDb" id="243230-DR_0486"/>
<dbReference type="Proteomes" id="UP000002524">
    <property type="component" value="Chromosome 1"/>
</dbReference>
<dbReference type="PIR" id="A75512">
    <property type="entry name" value="A75512"/>
</dbReference>
<dbReference type="KEGG" id="dra:DR_0486"/>
<dbReference type="STRING" id="243230.DR_0486"/>
<dbReference type="EMBL" id="AE000513">
    <property type="protein sequence ID" value="AAF10076.1"/>
    <property type="molecule type" value="Genomic_DNA"/>
</dbReference>
<evidence type="ECO:0000313" key="1">
    <source>
        <dbReference type="EMBL" id="AAF10076.1"/>
    </source>
</evidence>
<gene>
    <name evidence="1" type="ordered locus">DR_0486</name>
</gene>
<dbReference type="InParanoid" id="Q9RX29"/>
<protein>
    <submittedName>
        <fullName evidence="1">Uncharacterized protein</fullName>
    </submittedName>
</protein>
<dbReference type="OrthoDB" id="69927at2"/>
<dbReference type="HOGENOM" id="CLU_1802960_0_0_0"/>
<dbReference type="EnsemblBacteria" id="AAF10076">
    <property type="protein sequence ID" value="AAF10076"/>
    <property type="gene ID" value="DR_0486"/>
</dbReference>
<evidence type="ECO:0000313" key="2">
    <source>
        <dbReference type="Proteomes" id="UP000002524"/>
    </source>
</evidence>
<dbReference type="PATRIC" id="fig|243230.17.peg.665"/>
<accession>Q9RX29</accession>
<sequence>MEMALRHLLIRSPGGWATVRPMNKLLPLLACAALLPSCAPTFNALSRADRTPVPAPSAPLAAGQTWDVEGGSLAVGSRMTFRLTEIFETAPGVYSNLDAAGLLAAQRGRAPEGTTLFPAVSLNRLGQRLDFYWSENGTDYDCRLENATPNATRLTGRLLLSGSEFGGCTAQLR</sequence>
<name>Q9RX29_DEIRA</name>
<dbReference type="AlphaFoldDB" id="Q9RX29"/>
<keyword evidence="2" id="KW-1185">Reference proteome</keyword>
<proteinExistence type="predicted"/>